<evidence type="ECO:0000256" key="5">
    <source>
        <dbReference type="ARBA" id="ARBA00023242"/>
    </source>
</evidence>
<dbReference type="Pfam" id="PF02365">
    <property type="entry name" value="NAM"/>
    <property type="match status" value="2"/>
</dbReference>
<evidence type="ECO:0000256" key="2">
    <source>
        <dbReference type="ARBA" id="ARBA00023015"/>
    </source>
</evidence>
<evidence type="ECO:0000313" key="9">
    <source>
        <dbReference type="EMBL" id="KAK7381934.1"/>
    </source>
</evidence>
<dbReference type="InterPro" id="IPR036093">
    <property type="entry name" value="NAC_dom_sf"/>
</dbReference>
<gene>
    <name evidence="9" type="ORF">VNO80_00507</name>
    <name evidence="10" type="ORF">VNO80_00511</name>
</gene>
<keyword evidence="5" id="KW-0539">Nucleus</keyword>
<keyword evidence="3" id="KW-0238">DNA-binding</keyword>
<protein>
    <recommendedName>
        <fullName evidence="8">NAC domain-containing protein</fullName>
    </recommendedName>
</protein>
<dbReference type="EMBL" id="JAYMYR010000001">
    <property type="protein sequence ID" value="KAK7381937.1"/>
    <property type="molecule type" value="Genomic_DNA"/>
</dbReference>
<organism evidence="9 11">
    <name type="scientific">Phaseolus coccineus</name>
    <name type="common">Scarlet runner bean</name>
    <name type="synonym">Phaseolus multiflorus</name>
    <dbReference type="NCBI Taxonomy" id="3886"/>
    <lineage>
        <taxon>Eukaryota</taxon>
        <taxon>Viridiplantae</taxon>
        <taxon>Streptophyta</taxon>
        <taxon>Embryophyta</taxon>
        <taxon>Tracheophyta</taxon>
        <taxon>Spermatophyta</taxon>
        <taxon>Magnoliopsida</taxon>
        <taxon>eudicotyledons</taxon>
        <taxon>Gunneridae</taxon>
        <taxon>Pentapetalae</taxon>
        <taxon>rosids</taxon>
        <taxon>fabids</taxon>
        <taxon>Fabales</taxon>
        <taxon>Fabaceae</taxon>
        <taxon>Papilionoideae</taxon>
        <taxon>50 kb inversion clade</taxon>
        <taxon>NPAAA clade</taxon>
        <taxon>indigoferoid/millettioid clade</taxon>
        <taxon>Phaseoleae</taxon>
        <taxon>Phaseolus</taxon>
    </lineage>
</organism>
<feature type="region of interest" description="Disordered" evidence="6">
    <location>
        <begin position="457"/>
        <end position="480"/>
    </location>
</feature>
<evidence type="ECO:0000259" key="8">
    <source>
        <dbReference type="PROSITE" id="PS51005"/>
    </source>
</evidence>
<dbReference type="InterPro" id="IPR003441">
    <property type="entry name" value="NAC-dom"/>
</dbReference>
<proteinExistence type="predicted"/>
<dbReference type="GO" id="GO:0006355">
    <property type="term" value="P:regulation of DNA-templated transcription"/>
    <property type="evidence" value="ECO:0007669"/>
    <property type="project" value="InterPro"/>
</dbReference>
<dbReference type="Gene3D" id="2.170.150.80">
    <property type="entry name" value="NAC domain"/>
    <property type="match status" value="1"/>
</dbReference>
<comment type="subcellular location">
    <subcellularLocation>
        <location evidence="1">Nucleus</location>
    </subcellularLocation>
</comment>
<reference evidence="9 11" key="1">
    <citation type="submission" date="2024-01" db="EMBL/GenBank/DDBJ databases">
        <title>The genomes of 5 underutilized Papilionoideae crops provide insights into root nodulation and disease resistanc.</title>
        <authorList>
            <person name="Jiang F."/>
        </authorList>
    </citation>
    <scope>NUCLEOTIDE SEQUENCE [LARGE SCALE GENOMIC DNA]</scope>
    <source>
        <strain evidence="9">JINMINGXINNONG_FW02</strain>
        <tissue evidence="9">Leaves</tissue>
    </source>
</reference>
<sequence>MEDIISILDHLPVGFRFRPTDEELVNHYLKHKLLGDDFSVQFIPEIDLCRVEPWDVPGNVNTKHYTLKNTPFIMMLSNPFHCCLILFFFQFLMPAKSIFKSDEPQWFFFSSVDYKYSNSKRVNRTTEHGFWKSTGNDRNIKIGGSKNVIGTKKTLVFHKGRVPSGQRTNWVIHEYHALTSRESQKTYVLCRLMKKFEKKNEGGIDAPNFNGGEPSISMVSEYGNQVPAEEIPSADILPRMTVDPIFPDEIFFSPVQQPPVGIEVEGFFPNSPSRNACFGNESINMQIPFGVTDDEDEFLNSILVDNEEFVINEERRDCFVNCSTQPKSLRRVYYASSDTDAEVVSNLHGNICSGEYSVRGGMSSLASNHEAHKEKKESIIQDDFWAVETSSCDSTADEPIEISSSDSTPTRLENRYNLRPDNFTLQKTVAGRPQTQKKVSNNAVSHIEARKELVTVKSEKDQKNAQNTSSRGILKIRSRQSSNVNSKSSFFYMETTSSNQNLFPRSVYLVNVVIGILLLTVISWDVLLC</sequence>
<keyword evidence="7" id="KW-0812">Transmembrane</keyword>
<keyword evidence="4" id="KW-0804">Transcription</keyword>
<evidence type="ECO:0000313" key="11">
    <source>
        <dbReference type="Proteomes" id="UP001374584"/>
    </source>
</evidence>
<keyword evidence="7" id="KW-0472">Membrane</keyword>
<feature type="domain" description="NAC" evidence="8">
    <location>
        <begin position="11"/>
        <end position="195"/>
    </location>
</feature>
<dbReference type="AlphaFoldDB" id="A0AAN9RQV4"/>
<dbReference type="GO" id="GO:0003677">
    <property type="term" value="F:DNA binding"/>
    <property type="evidence" value="ECO:0007669"/>
    <property type="project" value="UniProtKB-KW"/>
</dbReference>
<dbReference type="GO" id="GO:0005634">
    <property type="term" value="C:nucleus"/>
    <property type="evidence" value="ECO:0007669"/>
    <property type="project" value="UniProtKB-SubCell"/>
</dbReference>
<feature type="transmembrane region" description="Helical" evidence="7">
    <location>
        <begin position="507"/>
        <end position="528"/>
    </location>
</feature>
<evidence type="ECO:0000256" key="6">
    <source>
        <dbReference type="SAM" id="MobiDB-lite"/>
    </source>
</evidence>
<evidence type="ECO:0000256" key="7">
    <source>
        <dbReference type="SAM" id="Phobius"/>
    </source>
</evidence>
<evidence type="ECO:0000256" key="3">
    <source>
        <dbReference type="ARBA" id="ARBA00023125"/>
    </source>
</evidence>
<accession>A0AAN9RQV4</accession>
<keyword evidence="7" id="KW-1133">Transmembrane helix</keyword>
<keyword evidence="2" id="KW-0805">Transcription regulation</keyword>
<dbReference type="EMBL" id="JAYMYR010000001">
    <property type="protein sequence ID" value="KAK7381934.1"/>
    <property type="molecule type" value="Genomic_DNA"/>
</dbReference>
<dbReference type="PANTHER" id="PTHR31989">
    <property type="entry name" value="NAC DOMAIN-CONTAINING PROTEIN 82-RELATED"/>
    <property type="match status" value="1"/>
</dbReference>
<evidence type="ECO:0000256" key="1">
    <source>
        <dbReference type="ARBA" id="ARBA00004123"/>
    </source>
</evidence>
<dbReference type="PROSITE" id="PS51005">
    <property type="entry name" value="NAC"/>
    <property type="match status" value="1"/>
</dbReference>
<comment type="caution">
    <text evidence="9">The sequence shown here is derived from an EMBL/GenBank/DDBJ whole genome shotgun (WGS) entry which is preliminary data.</text>
</comment>
<evidence type="ECO:0000313" key="10">
    <source>
        <dbReference type="EMBL" id="KAK7381937.1"/>
    </source>
</evidence>
<dbReference type="Proteomes" id="UP001374584">
    <property type="component" value="Unassembled WGS sequence"/>
</dbReference>
<evidence type="ECO:0000256" key="4">
    <source>
        <dbReference type="ARBA" id="ARBA00023163"/>
    </source>
</evidence>
<name>A0AAN9RQV4_PHACN</name>
<keyword evidence="11" id="KW-1185">Reference proteome</keyword>
<dbReference type="SUPFAM" id="SSF101941">
    <property type="entry name" value="NAC domain"/>
    <property type="match status" value="2"/>
</dbReference>